<evidence type="ECO:0000256" key="1">
    <source>
        <dbReference type="SAM" id="Phobius"/>
    </source>
</evidence>
<keyword evidence="1" id="KW-1133">Transmembrane helix</keyword>
<keyword evidence="3" id="KW-1185">Reference proteome</keyword>
<sequence>MRKQPGARTVPECGRGIAYIHKKRSSGGRRGKMSKKLAALACSVVILIAIGVGWMNRTANGEANMSSSASNEELRLDIRSSKPLATVMRENVFLLTLTDAQGLPLEHADINAYLVMPSMFCGKIPVEVTETSSGEYRLSGIPVMSGKWNAEIAVTAKSSTLHAAHVFTAK</sequence>
<keyword evidence="1" id="KW-0812">Transmembrane</keyword>
<organism evidence="2 3">
    <name type="scientific">Cohnella terricola</name>
    <dbReference type="NCBI Taxonomy" id="1289167"/>
    <lineage>
        <taxon>Bacteria</taxon>
        <taxon>Bacillati</taxon>
        <taxon>Bacillota</taxon>
        <taxon>Bacilli</taxon>
        <taxon>Bacillales</taxon>
        <taxon>Paenibacillaceae</taxon>
        <taxon>Cohnella</taxon>
    </lineage>
</organism>
<evidence type="ECO:0000313" key="3">
    <source>
        <dbReference type="Proteomes" id="UP000316330"/>
    </source>
</evidence>
<keyword evidence="1" id="KW-0472">Membrane</keyword>
<accession>A0A559JQ45</accession>
<protein>
    <submittedName>
        <fullName evidence="2">Uncharacterized protein</fullName>
    </submittedName>
</protein>
<reference evidence="2 3" key="1">
    <citation type="submission" date="2019-07" db="EMBL/GenBank/DDBJ databases">
        <authorList>
            <person name="Kim J."/>
        </authorList>
    </citation>
    <scope>NUCLEOTIDE SEQUENCE [LARGE SCALE GENOMIC DNA]</scope>
    <source>
        <strain evidence="2 3">G13</strain>
    </source>
</reference>
<dbReference type="OrthoDB" id="2086707at2"/>
<evidence type="ECO:0000313" key="2">
    <source>
        <dbReference type="EMBL" id="TVY01987.1"/>
    </source>
</evidence>
<proteinExistence type="predicted"/>
<dbReference type="Proteomes" id="UP000316330">
    <property type="component" value="Unassembled WGS sequence"/>
</dbReference>
<feature type="transmembrane region" description="Helical" evidence="1">
    <location>
        <begin position="37"/>
        <end position="55"/>
    </location>
</feature>
<gene>
    <name evidence="2" type="ORF">FPZ45_05960</name>
</gene>
<name>A0A559JQ45_9BACL</name>
<dbReference type="AlphaFoldDB" id="A0A559JQ45"/>
<dbReference type="EMBL" id="VNJJ01000003">
    <property type="protein sequence ID" value="TVY01987.1"/>
    <property type="molecule type" value="Genomic_DNA"/>
</dbReference>
<comment type="caution">
    <text evidence="2">The sequence shown here is derived from an EMBL/GenBank/DDBJ whole genome shotgun (WGS) entry which is preliminary data.</text>
</comment>